<dbReference type="Pfam" id="PF24627">
    <property type="entry name" value="PUMA_CC"/>
    <property type="match status" value="1"/>
</dbReference>
<feature type="domain" description="PUMA/OVT1 coiled-coil region" evidence="5">
    <location>
        <begin position="444"/>
        <end position="516"/>
    </location>
</feature>
<evidence type="ECO:0000313" key="7">
    <source>
        <dbReference type="Proteomes" id="UP000267606"/>
    </source>
</evidence>
<proteinExistence type="predicted"/>
<name>A0A183I3H3_9BILA</name>
<evidence type="ECO:0000259" key="4">
    <source>
        <dbReference type="Pfam" id="PF15035"/>
    </source>
</evidence>
<organism evidence="8">
    <name type="scientific">Onchocerca flexuosa</name>
    <dbReference type="NCBI Taxonomy" id="387005"/>
    <lineage>
        <taxon>Eukaryota</taxon>
        <taxon>Metazoa</taxon>
        <taxon>Ecdysozoa</taxon>
        <taxon>Nematoda</taxon>
        <taxon>Chromadorea</taxon>
        <taxon>Rhabditida</taxon>
        <taxon>Spirurina</taxon>
        <taxon>Spiruromorpha</taxon>
        <taxon>Filarioidea</taxon>
        <taxon>Onchocercidae</taxon>
        <taxon>Onchocerca</taxon>
    </lineage>
</organism>
<dbReference type="AlphaFoldDB" id="A0A183I3H3"/>
<dbReference type="InterPro" id="IPR055167">
    <property type="entry name" value="Rootletin-like_CC"/>
</dbReference>
<feature type="compositionally biased region" description="Basic and acidic residues" evidence="3">
    <location>
        <begin position="401"/>
        <end position="412"/>
    </location>
</feature>
<protein>
    <submittedName>
        <fullName evidence="6 8">Uncharacterized protein</fullName>
    </submittedName>
</protein>
<evidence type="ECO:0000313" key="8">
    <source>
        <dbReference type="WBParaSite" id="OFLC_0001429301-mRNA-1"/>
    </source>
</evidence>
<feature type="coiled-coil region" evidence="2">
    <location>
        <begin position="240"/>
        <end position="267"/>
    </location>
</feature>
<feature type="coiled-coil region" evidence="2">
    <location>
        <begin position="162"/>
        <end position="206"/>
    </location>
</feature>
<feature type="coiled-coil region" evidence="2">
    <location>
        <begin position="346"/>
        <end position="394"/>
    </location>
</feature>
<reference evidence="8" key="1">
    <citation type="submission" date="2016-06" db="UniProtKB">
        <authorList>
            <consortium name="WormBaseParasite"/>
        </authorList>
    </citation>
    <scope>IDENTIFICATION</scope>
</reference>
<dbReference type="STRING" id="387005.A0A183I3H3"/>
<dbReference type="Gene3D" id="1.10.287.1490">
    <property type="match status" value="1"/>
</dbReference>
<feature type="coiled-coil region" evidence="2">
    <location>
        <begin position="431"/>
        <end position="673"/>
    </location>
</feature>
<feature type="domain" description="Rootletin-like coiled-coil" evidence="4">
    <location>
        <begin position="80"/>
        <end position="264"/>
    </location>
</feature>
<evidence type="ECO:0000313" key="6">
    <source>
        <dbReference type="EMBL" id="VDP16328.1"/>
    </source>
</evidence>
<dbReference type="EMBL" id="UZAJ01040738">
    <property type="protein sequence ID" value="VDP16328.1"/>
    <property type="molecule type" value="Genomic_DNA"/>
</dbReference>
<dbReference type="Pfam" id="PF24423">
    <property type="entry name" value="OVT1"/>
    <property type="match status" value="1"/>
</dbReference>
<keyword evidence="7" id="KW-1185">Reference proteome</keyword>
<dbReference type="Pfam" id="PF15035">
    <property type="entry name" value="Rootletin"/>
    <property type="match status" value="1"/>
</dbReference>
<evidence type="ECO:0000259" key="5">
    <source>
        <dbReference type="Pfam" id="PF24627"/>
    </source>
</evidence>
<reference evidence="6 7" key="2">
    <citation type="submission" date="2018-11" db="EMBL/GenBank/DDBJ databases">
        <authorList>
            <consortium name="Pathogen Informatics"/>
        </authorList>
    </citation>
    <scope>NUCLEOTIDE SEQUENCE [LARGE SCALE GENOMIC DNA]</scope>
</reference>
<dbReference type="InterPro" id="IPR057531">
    <property type="entry name" value="PUMA/OVT1_CC"/>
</dbReference>
<keyword evidence="1 2" id="KW-0175">Coiled coil</keyword>
<feature type="region of interest" description="Disordered" evidence="3">
    <location>
        <begin position="1"/>
        <end position="28"/>
    </location>
</feature>
<feature type="region of interest" description="Disordered" evidence="3">
    <location>
        <begin position="401"/>
        <end position="429"/>
    </location>
</feature>
<evidence type="ECO:0000256" key="2">
    <source>
        <dbReference type="SAM" id="Coils"/>
    </source>
</evidence>
<sequence length="675" mass="79775">MDEGADVSSGNQPTELVSRVPDSPGSRSSYGEFYWDTNGENVYHVSDSFDSDLMLEIDSYGKGVSAARLDRTQEDLHKYRQRIDANVEHQKEYSDIISALQQKVQEYRRHIASLESRIAPRRSDEPSSFTLIDTTVYPDGKYKDETLWSPKKGLDDTEYHLLAKLDEERRRVDDYRIQLEQERIQNDQLLHENERLRQQFETNMRENERIYKTRERNLAQYLSEEQKKMMDLWAELQRVRRQLTQHREQTEHDLENQRNEFTRIIRNVGGLTRQLNLVGVEGGYSGIKEPLLVESGRGGGETITQDTVLIEAIKRIRESQKNVNQPGLQVFDQLKLTSAAGDADLYNELMKKYEECIERNIELESKGDEAQRKNAALEAELQRTKERLSDNQLALRKLHELAQDASREPSREKRTRSLSPDGKPLPPSEALRSVRNIIRNKDSQIQQLERKLKIVENQVKEFVNKFEHADEARRYLDKHLADSKRDLSNQIKNLDDAERQIRRLEERLRAADLEKTAVEKARKFLEEEINKLHQQYQKATAEEERKARDKEHEINLGFEEEYKNRINELKNRIETIQRENTKLKAELNTMRDKYRDTENEYNITLRKLEEKDTALRHLDEIKRQLTNELDQQRTRYDTLNSEFDKLTNENENVNKTIITLEQTLREIKQQRDEHR</sequence>
<evidence type="ECO:0000256" key="1">
    <source>
        <dbReference type="ARBA" id="ARBA00023054"/>
    </source>
</evidence>
<dbReference type="WBParaSite" id="OFLC_0001429301-mRNA-1">
    <property type="protein sequence ID" value="OFLC_0001429301-mRNA-1"/>
    <property type="gene ID" value="OFLC_0001429301"/>
</dbReference>
<evidence type="ECO:0000256" key="3">
    <source>
        <dbReference type="SAM" id="MobiDB-lite"/>
    </source>
</evidence>
<dbReference type="Proteomes" id="UP000267606">
    <property type="component" value="Unassembled WGS sequence"/>
</dbReference>
<accession>A0A183I3H3</accession>
<gene>
    <name evidence="6" type="ORF">OFLC_LOCUS14285</name>
</gene>